<evidence type="ECO:0000313" key="6">
    <source>
        <dbReference type="EMBL" id="RFP76826.1"/>
    </source>
</evidence>
<dbReference type="EMBL" id="QVLS01000014">
    <property type="protein sequence ID" value="RFP76826.1"/>
    <property type="molecule type" value="Genomic_DNA"/>
</dbReference>
<accession>A0A372EEM5</accession>
<sequence>MPQFPLLFARRAALAALVFLVWAGPASASDSGPVIEQIRAQGHIVIGHRESSVPFSYLGPDKRPIGYAVDVCRRLAAAVQARLALPALPIEYLQLTPANRIEMIETGRAQLECGSTTNNAERREKVAFTIPHFITGARMLVKVNSGIDRIDQPEVKRVAVTRNTTPLAAVRRIQAERGLRFEIVETEDHEKAVQMVERGEAQAFVMDDVLLYGLASTRSDPKALKVVGRFITTEPLAIMLPKGDPAFKKIIDDEMRRLIFSREIHAIYQRWFEQPIPPNGQPLNLPISYLLRDFWKYPTDQVP</sequence>
<keyword evidence="2" id="KW-0813">Transport</keyword>
<keyword evidence="3 4" id="KW-0732">Signal</keyword>
<evidence type="ECO:0000256" key="1">
    <source>
        <dbReference type="ARBA" id="ARBA00010333"/>
    </source>
</evidence>
<evidence type="ECO:0000256" key="3">
    <source>
        <dbReference type="ARBA" id="ARBA00022729"/>
    </source>
</evidence>
<evidence type="ECO:0000256" key="2">
    <source>
        <dbReference type="ARBA" id="ARBA00022448"/>
    </source>
</evidence>
<dbReference type="GO" id="GO:0006865">
    <property type="term" value="P:amino acid transport"/>
    <property type="evidence" value="ECO:0007669"/>
    <property type="project" value="TreeGrafter"/>
</dbReference>
<dbReference type="InterPro" id="IPR001638">
    <property type="entry name" value="Solute-binding_3/MltF_N"/>
</dbReference>
<comment type="similarity">
    <text evidence="1">Belongs to the bacterial solute-binding protein 3 family.</text>
</comment>
<dbReference type="GO" id="GO:0005576">
    <property type="term" value="C:extracellular region"/>
    <property type="evidence" value="ECO:0007669"/>
    <property type="project" value="TreeGrafter"/>
</dbReference>
<evidence type="ECO:0000256" key="4">
    <source>
        <dbReference type="SAM" id="SignalP"/>
    </source>
</evidence>
<protein>
    <submittedName>
        <fullName evidence="6">Amino acid ABC transporter substrate-binding protein</fullName>
    </submittedName>
</protein>
<dbReference type="RefSeq" id="WP_116960708.1">
    <property type="nucleotide sequence ID" value="NZ_QVLS01000014.1"/>
</dbReference>
<feature type="signal peptide" evidence="4">
    <location>
        <begin position="1"/>
        <end position="28"/>
    </location>
</feature>
<dbReference type="Proteomes" id="UP000261931">
    <property type="component" value="Unassembled WGS sequence"/>
</dbReference>
<organism evidence="6 7">
    <name type="scientific">Hydrogenophaga borbori</name>
    <dbReference type="NCBI Taxonomy" id="2294117"/>
    <lineage>
        <taxon>Bacteria</taxon>
        <taxon>Pseudomonadati</taxon>
        <taxon>Pseudomonadota</taxon>
        <taxon>Betaproteobacteria</taxon>
        <taxon>Burkholderiales</taxon>
        <taxon>Comamonadaceae</taxon>
        <taxon>Hydrogenophaga</taxon>
    </lineage>
</organism>
<evidence type="ECO:0000313" key="7">
    <source>
        <dbReference type="Proteomes" id="UP000261931"/>
    </source>
</evidence>
<keyword evidence="7" id="KW-1185">Reference proteome</keyword>
<dbReference type="Gene3D" id="3.40.190.10">
    <property type="entry name" value="Periplasmic binding protein-like II"/>
    <property type="match status" value="2"/>
</dbReference>
<feature type="domain" description="Solute-binding protein family 3/N-terminal" evidence="5">
    <location>
        <begin position="43"/>
        <end position="275"/>
    </location>
</feature>
<name>A0A372EEM5_9BURK</name>
<gene>
    <name evidence="6" type="ORF">DY262_19355</name>
</gene>
<dbReference type="SUPFAM" id="SSF53850">
    <property type="entry name" value="Periplasmic binding protein-like II"/>
    <property type="match status" value="1"/>
</dbReference>
<dbReference type="GO" id="GO:0030288">
    <property type="term" value="C:outer membrane-bounded periplasmic space"/>
    <property type="evidence" value="ECO:0007669"/>
    <property type="project" value="TreeGrafter"/>
</dbReference>
<evidence type="ECO:0000259" key="5">
    <source>
        <dbReference type="SMART" id="SM00062"/>
    </source>
</evidence>
<dbReference type="PANTHER" id="PTHR30085:SF2">
    <property type="entry name" value="GLUTAMATE_ASPARTATE IMPORT SOLUTE-BINDING PROTEIN"/>
    <property type="match status" value="1"/>
</dbReference>
<dbReference type="CDD" id="cd13688">
    <property type="entry name" value="PBP2_GltI_DEBP"/>
    <property type="match status" value="1"/>
</dbReference>
<dbReference type="Pfam" id="PF00497">
    <property type="entry name" value="SBP_bac_3"/>
    <property type="match status" value="1"/>
</dbReference>
<dbReference type="SMART" id="SM00062">
    <property type="entry name" value="PBPb"/>
    <property type="match status" value="1"/>
</dbReference>
<feature type="chain" id="PRO_5016876887" evidence="4">
    <location>
        <begin position="29"/>
        <end position="303"/>
    </location>
</feature>
<dbReference type="InterPro" id="IPR051455">
    <property type="entry name" value="Bact_solute-bind_prot3"/>
</dbReference>
<dbReference type="AlphaFoldDB" id="A0A372EEM5"/>
<reference evidence="6 7" key="1">
    <citation type="submission" date="2018-08" db="EMBL/GenBank/DDBJ databases">
        <title>Hydrogenophaga sp. LA-38 isolated from sludge.</title>
        <authorList>
            <person name="Im W.-T."/>
        </authorList>
    </citation>
    <scope>NUCLEOTIDE SEQUENCE [LARGE SCALE GENOMIC DNA]</scope>
    <source>
        <strain evidence="6 7">LA-38</strain>
    </source>
</reference>
<comment type="caution">
    <text evidence="6">The sequence shown here is derived from an EMBL/GenBank/DDBJ whole genome shotgun (WGS) entry which is preliminary data.</text>
</comment>
<proteinExistence type="inferred from homology"/>
<dbReference type="PANTHER" id="PTHR30085">
    <property type="entry name" value="AMINO ACID ABC TRANSPORTER PERMEASE"/>
    <property type="match status" value="1"/>
</dbReference>